<dbReference type="Proteomes" id="UP001459277">
    <property type="component" value="Unassembled WGS sequence"/>
</dbReference>
<dbReference type="SUPFAM" id="SSF140996">
    <property type="entry name" value="Hermes dimerisation domain"/>
    <property type="match status" value="1"/>
</dbReference>
<dbReference type="PANTHER" id="PTHR46481">
    <property type="entry name" value="ZINC FINGER BED DOMAIN-CONTAINING PROTEIN 4"/>
    <property type="match status" value="1"/>
</dbReference>
<reference evidence="14 15" key="1">
    <citation type="submission" date="2024-01" db="EMBL/GenBank/DDBJ databases">
        <title>A telomere-to-telomere, gap-free genome of sweet tea (Lithocarpus litseifolius).</title>
        <authorList>
            <person name="Zhou J."/>
        </authorList>
    </citation>
    <scope>NUCLEOTIDE SEQUENCE [LARGE SCALE GENOMIC DNA]</scope>
    <source>
        <strain evidence="14">Zhou-2022a</strain>
        <tissue evidence="14">Leaf</tissue>
    </source>
</reference>
<evidence type="ECO:0000256" key="8">
    <source>
        <dbReference type="ARBA" id="ARBA00023163"/>
    </source>
</evidence>
<evidence type="ECO:0000256" key="7">
    <source>
        <dbReference type="ARBA" id="ARBA00023125"/>
    </source>
</evidence>
<dbReference type="EC" id="3.1.3.16" evidence="11"/>
<dbReference type="SUPFAM" id="SSF57667">
    <property type="entry name" value="beta-beta-alpha zinc fingers"/>
    <property type="match status" value="1"/>
</dbReference>
<keyword evidence="6" id="KW-0805">Transcription regulation</keyword>
<dbReference type="CDD" id="cd07418">
    <property type="entry name" value="MPP_PP7"/>
    <property type="match status" value="1"/>
</dbReference>
<comment type="subunit">
    <text evidence="2">Homodimer.</text>
</comment>
<dbReference type="GO" id="GO:0004722">
    <property type="term" value="F:protein serine/threonine phosphatase activity"/>
    <property type="evidence" value="ECO:0007669"/>
    <property type="project" value="UniProtKB-EC"/>
</dbReference>
<evidence type="ECO:0000256" key="11">
    <source>
        <dbReference type="RuleBase" id="RU004273"/>
    </source>
</evidence>
<dbReference type="GO" id="GO:0005634">
    <property type="term" value="C:nucleus"/>
    <property type="evidence" value="ECO:0007669"/>
    <property type="project" value="UniProtKB-SubCell"/>
</dbReference>
<name>A0AAW2CAF7_9ROSI</name>
<dbReference type="PANTHER" id="PTHR46481:SF8">
    <property type="entry name" value="ZINC FINGER BED DOMAIN-CONTAINING PROTEIN RICESLEEPER 1-LIKE"/>
    <property type="match status" value="1"/>
</dbReference>
<dbReference type="InterPro" id="IPR004843">
    <property type="entry name" value="Calcineurin-like_PHP"/>
</dbReference>
<dbReference type="PRINTS" id="PR00114">
    <property type="entry name" value="STPHPHTASE"/>
</dbReference>
<evidence type="ECO:0000256" key="1">
    <source>
        <dbReference type="ARBA" id="ARBA00004123"/>
    </source>
</evidence>
<dbReference type="Pfam" id="PF14372">
    <property type="entry name" value="hAT-like_RNase-H"/>
    <property type="match status" value="1"/>
</dbReference>
<dbReference type="InterPro" id="IPR012337">
    <property type="entry name" value="RNaseH-like_sf"/>
</dbReference>
<dbReference type="InterPro" id="IPR041754">
    <property type="entry name" value="MPP_PP7"/>
</dbReference>
<dbReference type="SUPFAM" id="SSF53098">
    <property type="entry name" value="Ribonuclease H-like"/>
    <property type="match status" value="1"/>
</dbReference>
<evidence type="ECO:0000256" key="4">
    <source>
        <dbReference type="ARBA" id="ARBA00022771"/>
    </source>
</evidence>
<evidence type="ECO:0000256" key="12">
    <source>
        <dbReference type="SAM" id="MobiDB-lite"/>
    </source>
</evidence>
<evidence type="ECO:0000256" key="2">
    <source>
        <dbReference type="ARBA" id="ARBA00011738"/>
    </source>
</evidence>
<dbReference type="EMBL" id="JAZDWU010000008">
    <property type="protein sequence ID" value="KAK9995214.1"/>
    <property type="molecule type" value="Genomic_DNA"/>
</dbReference>
<dbReference type="SMART" id="SM00156">
    <property type="entry name" value="PP2Ac"/>
    <property type="match status" value="1"/>
</dbReference>
<dbReference type="InterPro" id="IPR008906">
    <property type="entry name" value="HATC_C_dom"/>
</dbReference>
<dbReference type="PROSITE" id="PS50808">
    <property type="entry name" value="ZF_BED"/>
    <property type="match status" value="1"/>
</dbReference>
<evidence type="ECO:0000256" key="9">
    <source>
        <dbReference type="ARBA" id="ARBA00023242"/>
    </source>
</evidence>
<keyword evidence="15" id="KW-1185">Reference proteome</keyword>
<keyword evidence="8" id="KW-0804">Transcription</keyword>
<dbReference type="Pfam" id="PF05699">
    <property type="entry name" value="Dimer_Tnp_hAT"/>
    <property type="match status" value="1"/>
</dbReference>
<feature type="region of interest" description="Disordered" evidence="12">
    <location>
        <begin position="1"/>
        <end position="55"/>
    </location>
</feature>
<keyword evidence="9" id="KW-0539">Nucleus</keyword>
<evidence type="ECO:0000256" key="3">
    <source>
        <dbReference type="ARBA" id="ARBA00022723"/>
    </source>
</evidence>
<feature type="compositionally biased region" description="Low complexity" evidence="12">
    <location>
        <begin position="577"/>
        <end position="594"/>
    </location>
</feature>
<protein>
    <recommendedName>
        <fullName evidence="11">Serine/threonine-protein phosphatase</fullName>
        <ecNumber evidence="11">3.1.3.16</ecNumber>
    </recommendedName>
</protein>
<dbReference type="SUPFAM" id="SSF56300">
    <property type="entry name" value="Metallo-dependent phosphatases"/>
    <property type="match status" value="1"/>
</dbReference>
<feature type="region of interest" description="Disordered" evidence="12">
    <location>
        <begin position="958"/>
        <end position="977"/>
    </location>
</feature>
<accession>A0AAW2CAF7</accession>
<dbReference type="PROSITE" id="PS00125">
    <property type="entry name" value="SER_THR_PHOSPHATASE"/>
    <property type="match status" value="1"/>
</dbReference>
<evidence type="ECO:0000256" key="6">
    <source>
        <dbReference type="ARBA" id="ARBA00023015"/>
    </source>
</evidence>
<dbReference type="AlphaFoldDB" id="A0AAW2CAF7"/>
<comment type="subcellular location">
    <subcellularLocation>
        <location evidence="1">Nucleus</location>
    </subcellularLocation>
</comment>
<dbReference type="Pfam" id="PF02892">
    <property type="entry name" value="zf-BED"/>
    <property type="match status" value="1"/>
</dbReference>
<proteinExistence type="inferred from homology"/>
<dbReference type="InterPro" id="IPR025525">
    <property type="entry name" value="hAT-like_transposase_RNase-H"/>
</dbReference>
<dbReference type="InterPro" id="IPR036236">
    <property type="entry name" value="Znf_C2H2_sf"/>
</dbReference>
<gene>
    <name evidence="14" type="ORF">SO802_024917</name>
</gene>
<keyword evidence="11" id="KW-0378">Hydrolase</keyword>
<dbReference type="InterPro" id="IPR003656">
    <property type="entry name" value="Znf_BED"/>
</dbReference>
<comment type="caution">
    <text evidence="14">The sequence shown here is derived from an EMBL/GenBank/DDBJ whole genome shotgun (WGS) entry which is preliminary data.</text>
</comment>
<feature type="compositionally biased region" description="Polar residues" evidence="12">
    <location>
        <begin position="22"/>
        <end position="36"/>
    </location>
</feature>
<evidence type="ECO:0000313" key="14">
    <source>
        <dbReference type="EMBL" id="KAK9995214.1"/>
    </source>
</evidence>
<dbReference type="SMART" id="SM00614">
    <property type="entry name" value="ZnF_BED"/>
    <property type="match status" value="1"/>
</dbReference>
<dbReference type="FunFam" id="3.60.21.10:FF:000064">
    <property type="entry name" value="Serine/threonine-protein phosphatase"/>
    <property type="match status" value="1"/>
</dbReference>
<comment type="catalytic activity">
    <reaction evidence="11">
        <text>O-phospho-L-threonyl-[protein] + H2O = L-threonyl-[protein] + phosphate</text>
        <dbReference type="Rhea" id="RHEA:47004"/>
        <dbReference type="Rhea" id="RHEA-COMP:11060"/>
        <dbReference type="Rhea" id="RHEA-COMP:11605"/>
        <dbReference type="ChEBI" id="CHEBI:15377"/>
        <dbReference type="ChEBI" id="CHEBI:30013"/>
        <dbReference type="ChEBI" id="CHEBI:43474"/>
        <dbReference type="ChEBI" id="CHEBI:61977"/>
        <dbReference type="EC" id="3.1.3.16"/>
    </reaction>
</comment>
<dbReference type="GO" id="GO:0046983">
    <property type="term" value="F:protein dimerization activity"/>
    <property type="evidence" value="ECO:0007669"/>
    <property type="project" value="InterPro"/>
</dbReference>
<evidence type="ECO:0000256" key="5">
    <source>
        <dbReference type="ARBA" id="ARBA00022833"/>
    </source>
</evidence>
<dbReference type="Pfam" id="PF00149">
    <property type="entry name" value="Metallophos"/>
    <property type="match status" value="1"/>
</dbReference>
<dbReference type="Gene3D" id="3.60.21.10">
    <property type="match status" value="1"/>
</dbReference>
<dbReference type="InterPro" id="IPR052035">
    <property type="entry name" value="ZnF_BED_domain_contain"/>
</dbReference>
<keyword evidence="5" id="KW-0862">Zinc</keyword>
<dbReference type="InterPro" id="IPR029052">
    <property type="entry name" value="Metallo-depent_PP-like"/>
</dbReference>
<evidence type="ECO:0000256" key="10">
    <source>
        <dbReference type="PROSITE-ProRule" id="PRU00027"/>
    </source>
</evidence>
<organism evidence="14 15">
    <name type="scientific">Lithocarpus litseifolius</name>
    <dbReference type="NCBI Taxonomy" id="425828"/>
    <lineage>
        <taxon>Eukaryota</taxon>
        <taxon>Viridiplantae</taxon>
        <taxon>Streptophyta</taxon>
        <taxon>Embryophyta</taxon>
        <taxon>Tracheophyta</taxon>
        <taxon>Spermatophyta</taxon>
        <taxon>Magnoliopsida</taxon>
        <taxon>eudicotyledons</taxon>
        <taxon>Gunneridae</taxon>
        <taxon>Pentapetalae</taxon>
        <taxon>rosids</taxon>
        <taxon>fabids</taxon>
        <taxon>Fagales</taxon>
        <taxon>Fagaceae</taxon>
        <taxon>Lithocarpus</taxon>
    </lineage>
</organism>
<feature type="region of interest" description="Disordered" evidence="12">
    <location>
        <begin position="406"/>
        <end position="428"/>
    </location>
</feature>
<keyword evidence="7" id="KW-0238">DNA-binding</keyword>
<evidence type="ECO:0000259" key="13">
    <source>
        <dbReference type="PROSITE" id="PS50808"/>
    </source>
</evidence>
<dbReference type="GO" id="GO:0008270">
    <property type="term" value="F:zinc ion binding"/>
    <property type="evidence" value="ECO:0007669"/>
    <property type="project" value="UniProtKB-KW"/>
</dbReference>
<dbReference type="GO" id="GO:0003677">
    <property type="term" value="F:DNA binding"/>
    <property type="evidence" value="ECO:0007669"/>
    <property type="project" value="UniProtKB-KW"/>
</dbReference>
<dbReference type="InterPro" id="IPR006186">
    <property type="entry name" value="Ser/Thr-sp_prot-phosphatase"/>
</dbReference>
<feature type="region of interest" description="Disordered" evidence="12">
    <location>
        <begin position="570"/>
        <end position="594"/>
    </location>
</feature>
<keyword evidence="3" id="KW-0479">Metal-binding</keyword>
<sequence>MTDASPMRIDGSTTGHGDSGGNATADTSSQGNQGLTTPCPPNVSTPAEAPTKGRKRSWVWEHFTMVGGGDSKKARAACKYCGTDYAATSANGTKNLIAHILKQCKKYPNSIGKSQSTLAFEFTTDGGSGDLFAVPFSVEACRQALVEMVILDELPFRIVEGEGFKRFVHVVCPKWTTNKIPSRMAIARDCFSVFLREKKKLGKALRGQRICLTTDTWTSVQNLNYMCLTAHFIDDNWTLHKRIINFCVVDNHKGVTLGRAVESCLFQWKLKKILTLTVDNASSNSSLIEFLKDKTKEKKDTLLENEFLHVRCYAHILNLIVHEGLKELDESIAKIRNVVRYVRSSPQRWSKLQACAERETISSKSQPCLDVPTRWDFTYMMLDKAQKFQKAFERLEEVDKNFLPTLREGEEDEDGDDGNCGQSKKGKKVFGAPEREDWIKVRLFVKFLQLFYDAALRFSGSKAVTANQFVPELMLIRDTIEEECLNENESLKKMAMDMKSKFNKYWENLDNQNLLLYVAVVLDPRYKLRYVHFAFKGLYHDISKVDEKTEQVKDALVRMYEAYLKNEKGRDAQNNMSTQLSQRSSGSSSSGPLSVRRSLRMAQFMREIEEENSLEKKSEVERYLEEGLAKLDGYFDILNWWKANSCRFPVLSLIARHVLAIPVSTVASESAFSIEGRVLDPFRSSLSPRMVEGLLCAQDWLRSSSTPISLKKALEDVEEFEKLDSELGELTIADEENPNASLLKQQQQQQQQQKVPTLTWPENSELDLDWIENLISTFDWSSKNLPPSEFQSVLPVQVFDTLILAASKILYKEPNCLTIDPDKSSTVVVVGDIHGQMHDLIFLLKEAGFPSQNQFFVFNGNYVDHGAWGLETFLLLLAWKVFMPDRVFLLRGNHESKYCTSVYGFEKEVLTKYGEKGEHVYQKCLGCFEGLPLASIIAGCVFTAHGGLFRSIPFTQSKTSKGKKKSRKLSSNSEPESLSLGSLEELSRARRFVLDPPVEGLNLIPGDVLWSDPSMTLGLSLNKERNIGLLWGPDCTEDFLKKFNLKLIIRSHEGPDVREKRTGFGGMDEGYTIDHVVESGKLITVFSAPDYPQFQATEERYKNKGAYIVLEPPNFDNPNFYSFEAIAPRPQVNPYYDYVNVIDSNKELDLASMVTLLKDPIEELP</sequence>
<evidence type="ECO:0000313" key="15">
    <source>
        <dbReference type="Proteomes" id="UP001459277"/>
    </source>
</evidence>
<keyword evidence="4 10" id="KW-0863">Zinc-finger</keyword>
<feature type="domain" description="BED-type" evidence="13">
    <location>
        <begin position="54"/>
        <end position="111"/>
    </location>
</feature>
<comment type="similarity">
    <text evidence="11">Belongs to the PPP phosphatase family.</text>
</comment>